<dbReference type="AlphaFoldDB" id="A0A9X1U4V3"/>
<evidence type="ECO:0000256" key="1">
    <source>
        <dbReference type="SAM" id="Phobius"/>
    </source>
</evidence>
<dbReference type="Proteomes" id="UP001139462">
    <property type="component" value="Unassembled WGS sequence"/>
</dbReference>
<reference evidence="2" key="1">
    <citation type="submission" date="2021-09" db="EMBL/GenBank/DDBJ databases">
        <title>Genome of Aequorivita sp. strain F64183.</title>
        <authorList>
            <person name="Wang Y."/>
        </authorList>
    </citation>
    <scope>NUCLEOTIDE SEQUENCE</scope>
    <source>
        <strain evidence="2">F64183</strain>
    </source>
</reference>
<dbReference type="RefSeq" id="WP_237608451.1">
    <property type="nucleotide sequence ID" value="NZ_JAIRBB010000007.1"/>
</dbReference>
<protein>
    <submittedName>
        <fullName evidence="2">Uncharacterized protein</fullName>
    </submittedName>
</protein>
<keyword evidence="3" id="KW-1185">Reference proteome</keyword>
<feature type="transmembrane region" description="Helical" evidence="1">
    <location>
        <begin position="28"/>
        <end position="51"/>
    </location>
</feature>
<sequence length="53" mass="5999">MLLENDIVAGTETIPNQDFRNNKKVYKVYALVAVSMVVLIAITLIIEFIVFNN</sequence>
<keyword evidence="1" id="KW-1133">Transmembrane helix</keyword>
<comment type="caution">
    <text evidence="2">The sequence shown here is derived from an EMBL/GenBank/DDBJ whole genome shotgun (WGS) entry which is preliminary data.</text>
</comment>
<keyword evidence="1" id="KW-0812">Transmembrane</keyword>
<evidence type="ECO:0000313" key="3">
    <source>
        <dbReference type="Proteomes" id="UP001139462"/>
    </source>
</evidence>
<accession>A0A9X1U4V3</accession>
<proteinExistence type="predicted"/>
<gene>
    <name evidence="2" type="ORF">K8344_09425</name>
</gene>
<keyword evidence="1" id="KW-0472">Membrane</keyword>
<name>A0A9X1U4V3_9FLAO</name>
<organism evidence="2 3">
    <name type="scientific">Aequorivita xiaoshiensis</name>
    <dbReference type="NCBI Taxonomy" id="2874476"/>
    <lineage>
        <taxon>Bacteria</taxon>
        <taxon>Pseudomonadati</taxon>
        <taxon>Bacteroidota</taxon>
        <taxon>Flavobacteriia</taxon>
        <taxon>Flavobacteriales</taxon>
        <taxon>Flavobacteriaceae</taxon>
        <taxon>Aequorivita</taxon>
    </lineage>
</organism>
<dbReference type="EMBL" id="JAIRBB010000007">
    <property type="protein sequence ID" value="MCG2431340.1"/>
    <property type="molecule type" value="Genomic_DNA"/>
</dbReference>
<evidence type="ECO:0000313" key="2">
    <source>
        <dbReference type="EMBL" id="MCG2431340.1"/>
    </source>
</evidence>